<protein>
    <submittedName>
        <fullName evidence="1">Uncharacterized protein</fullName>
    </submittedName>
</protein>
<accession>A0A2P5C2A0</accession>
<feature type="non-terminal residue" evidence="1">
    <location>
        <position position="1"/>
    </location>
</feature>
<name>A0A2P5C2A0_TREOI</name>
<dbReference type="InParanoid" id="A0A2P5C2A0"/>
<evidence type="ECO:0000313" key="1">
    <source>
        <dbReference type="EMBL" id="PON55190.1"/>
    </source>
</evidence>
<proteinExistence type="predicted"/>
<organism evidence="1 2">
    <name type="scientific">Trema orientale</name>
    <name type="common">Charcoal tree</name>
    <name type="synonym">Celtis orientalis</name>
    <dbReference type="NCBI Taxonomy" id="63057"/>
    <lineage>
        <taxon>Eukaryota</taxon>
        <taxon>Viridiplantae</taxon>
        <taxon>Streptophyta</taxon>
        <taxon>Embryophyta</taxon>
        <taxon>Tracheophyta</taxon>
        <taxon>Spermatophyta</taxon>
        <taxon>Magnoliopsida</taxon>
        <taxon>eudicotyledons</taxon>
        <taxon>Gunneridae</taxon>
        <taxon>Pentapetalae</taxon>
        <taxon>rosids</taxon>
        <taxon>fabids</taxon>
        <taxon>Rosales</taxon>
        <taxon>Cannabaceae</taxon>
        <taxon>Trema</taxon>
    </lineage>
</organism>
<evidence type="ECO:0000313" key="2">
    <source>
        <dbReference type="Proteomes" id="UP000237000"/>
    </source>
</evidence>
<sequence>RSLQTQPNDNAERAKDFVDTITRIFDKDDLDIPVSIFKVPNSLTQANTEAYVPKLVGLGAICWKNGLKKPLLIAILRHG</sequence>
<reference evidence="2" key="1">
    <citation type="submission" date="2016-06" db="EMBL/GenBank/DDBJ databases">
        <title>Parallel loss of symbiosis genes in relatives of nitrogen-fixing non-legume Parasponia.</title>
        <authorList>
            <person name="Van Velzen R."/>
            <person name="Holmer R."/>
            <person name="Bu F."/>
            <person name="Rutten L."/>
            <person name="Van Zeijl A."/>
            <person name="Liu W."/>
            <person name="Santuari L."/>
            <person name="Cao Q."/>
            <person name="Sharma T."/>
            <person name="Shen D."/>
            <person name="Roswanjaya Y."/>
            <person name="Wardhani T."/>
            <person name="Kalhor M.S."/>
            <person name="Jansen J."/>
            <person name="Van den Hoogen J."/>
            <person name="Gungor B."/>
            <person name="Hartog M."/>
            <person name="Hontelez J."/>
            <person name="Verver J."/>
            <person name="Yang W.-C."/>
            <person name="Schijlen E."/>
            <person name="Repin R."/>
            <person name="Schilthuizen M."/>
            <person name="Schranz E."/>
            <person name="Heidstra R."/>
            <person name="Miyata K."/>
            <person name="Fedorova E."/>
            <person name="Kohlen W."/>
            <person name="Bisseling T."/>
            <person name="Smit S."/>
            <person name="Geurts R."/>
        </authorList>
    </citation>
    <scope>NUCLEOTIDE SEQUENCE [LARGE SCALE GENOMIC DNA]</scope>
    <source>
        <strain evidence="2">cv. RG33-2</strain>
    </source>
</reference>
<comment type="caution">
    <text evidence="1">The sequence shown here is derived from an EMBL/GenBank/DDBJ whole genome shotgun (WGS) entry which is preliminary data.</text>
</comment>
<dbReference type="Proteomes" id="UP000237000">
    <property type="component" value="Unassembled WGS sequence"/>
</dbReference>
<keyword evidence="2" id="KW-1185">Reference proteome</keyword>
<dbReference type="AlphaFoldDB" id="A0A2P5C2A0"/>
<dbReference type="EMBL" id="JXTC01000423">
    <property type="protein sequence ID" value="PON55190.1"/>
    <property type="molecule type" value="Genomic_DNA"/>
</dbReference>
<gene>
    <name evidence="1" type="ORF">TorRG33x02_300130</name>
</gene>